<organism evidence="1">
    <name type="scientific">freshwater metagenome</name>
    <dbReference type="NCBI Taxonomy" id="449393"/>
    <lineage>
        <taxon>unclassified sequences</taxon>
        <taxon>metagenomes</taxon>
        <taxon>ecological metagenomes</taxon>
    </lineage>
</organism>
<dbReference type="Pfam" id="PF02391">
    <property type="entry name" value="MoaE"/>
    <property type="match status" value="1"/>
</dbReference>
<dbReference type="EMBL" id="CAFBNJ010000123">
    <property type="protein sequence ID" value="CAB4964217.1"/>
    <property type="molecule type" value="Genomic_DNA"/>
</dbReference>
<dbReference type="SUPFAM" id="SSF54690">
    <property type="entry name" value="Molybdopterin synthase subunit MoaE"/>
    <property type="match status" value="1"/>
</dbReference>
<accession>A0A6J7L831</accession>
<protein>
    <submittedName>
        <fullName evidence="1">Unannotated protein</fullName>
    </submittedName>
</protein>
<sequence length="160" mass="17342">MTLTPPTSDDWIALTDQSLDVGIATDWVALPGCGAVVVFSGLVRDHADGSSGVTHIDYEAWAEQVTPRLTAVADEARRRWPDLGRVALWHREGRVLLSESSVVVAVSSPHRGAAFDACEFAIDTLKESVPIWKKEFFDGGSQWARSAQHITDVNDSGVLA</sequence>
<name>A0A6J7L831_9ZZZZ</name>
<proteinExistence type="predicted"/>
<dbReference type="InterPro" id="IPR036563">
    <property type="entry name" value="MoaE_sf"/>
</dbReference>
<evidence type="ECO:0000313" key="1">
    <source>
        <dbReference type="EMBL" id="CAB4964217.1"/>
    </source>
</evidence>
<dbReference type="InterPro" id="IPR003448">
    <property type="entry name" value="Mopterin_biosynth_MoaE"/>
</dbReference>
<gene>
    <name evidence="1" type="ORF">UFOPK3785_01737</name>
</gene>
<dbReference type="PANTHER" id="PTHR23404">
    <property type="entry name" value="MOLYBDOPTERIN SYNTHASE RELATED"/>
    <property type="match status" value="1"/>
</dbReference>
<dbReference type="Gene3D" id="3.90.1170.40">
    <property type="entry name" value="Molybdopterin biosynthesis MoaE subunit"/>
    <property type="match status" value="1"/>
</dbReference>
<dbReference type="AlphaFoldDB" id="A0A6J7L831"/>
<dbReference type="CDD" id="cd00756">
    <property type="entry name" value="MoaE"/>
    <property type="match status" value="1"/>
</dbReference>
<dbReference type="GO" id="GO:0006777">
    <property type="term" value="P:Mo-molybdopterin cofactor biosynthetic process"/>
    <property type="evidence" value="ECO:0007669"/>
    <property type="project" value="InterPro"/>
</dbReference>
<reference evidence="1" key="1">
    <citation type="submission" date="2020-05" db="EMBL/GenBank/DDBJ databases">
        <authorList>
            <person name="Chiriac C."/>
            <person name="Salcher M."/>
            <person name="Ghai R."/>
            <person name="Kavagutti S V."/>
        </authorList>
    </citation>
    <scope>NUCLEOTIDE SEQUENCE</scope>
</reference>